<sequence length="137" mass="16169">MRWKNRADKLDALRKDRKAAILNRLEDIGWRDEAEKIMSRSSGSDSFSTHKLVKQPKKLTEHGWRSIKDSLVEFLSRRQAERQMWDQRIAIVCRSGHIEELYDVILCKTDVQKPFPPIGDILYHQVFRALIYDTPCK</sequence>
<dbReference type="EMBL" id="MU806330">
    <property type="protein sequence ID" value="KAJ3836317.1"/>
    <property type="molecule type" value="Genomic_DNA"/>
</dbReference>
<name>A0AA38P4S1_9AGAR</name>
<evidence type="ECO:0000313" key="1">
    <source>
        <dbReference type="EMBL" id="KAJ3836317.1"/>
    </source>
</evidence>
<reference evidence="1" key="1">
    <citation type="submission" date="2022-08" db="EMBL/GenBank/DDBJ databases">
        <authorList>
            <consortium name="DOE Joint Genome Institute"/>
            <person name="Min B."/>
            <person name="Riley R."/>
            <person name="Sierra-Patev S."/>
            <person name="Naranjo-Ortiz M."/>
            <person name="Looney B."/>
            <person name="Konkel Z."/>
            <person name="Slot J.C."/>
            <person name="Sakamoto Y."/>
            <person name="Steenwyk J.L."/>
            <person name="Rokas A."/>
            <person name="Carro J."/>
            <person name="Camarero S."/>
            <person name="Ferreira P."/>
            <person name="Molpeceres G."/>
            <person name="Ruiz-Duenas F.J."/>
            <person name="Serrano A."/>
            <person name="Henrissat B."/>
            <person name="Drula E."/>
            <person name="Hughes K.W."/>
            <person name="Mata J.L."/>
            <person name="Ishikawa N.K."/>
            <person name="Vargas-Isla R."/>
            <person name="Ushijima S."/>
            <person name="Smith C.A."/>
            <person name="Ahrendt S."/>
            <person name="Andreopoulos W."/>
            <person name="He G."/>
            <person name="Labutti K."/>
            <person name="Lipzen A."/>
            <person name="Ng V."/>
            <person name="Sandor L."/>
            <person name="Barry K."/>
            <person name="Martinez A.T."/>
            <person name="Xiao Y."/>
            <person name="Gibbons J.G."/>
            <person name="Terashima K."/>
            <person name="Hibbett D.S."/>
            <person name="Grigoriev I.V."/>
        </authorList>
    </citation>
    <scope>NUCLEOTIDE SEQUENCE</scope>
    <source>
        <strain evidence="1">TFB9207</strain>
    </source>
</reference>
<dbReference type="AlphaFoldDB" id="A0AA38P4S1"/>
<evidence type="ECO:0000313" key="2">
    <source>
        <dbReference type="Proteomes" id="UP001163846"/>
    </source>
</evidence>
<dbReference type="Proteomes" id="UP001163846">
    <property type="component" value="Unassembled WGS sequence"/>
</dbReference>
<accession>A0AA38P4S1</accession>
<organism evidence="1 2">
    <name type="scientific">Lentinula raphanica</name>
    <dbReference type="NCBI Taxonomy" id="153919"/>
    <lineage>
        <taxon>Eukaryota</taxon>
        <taxon>Fungi</taxon>
        <taxon>Dikarya</taxon>
        <taxon>Basidiomycota</taxon>
        <taxon>Agaricomycotina</taxon>
        <taxon>Agaricomycetes</taxon>
        <taxon>Agaricomycetidae</taxon>
        <taxon>Agaricales</taxon>
        <taxon>Marasmiineae</taxon>
        <taxon>Omphalotaceae</taxon>
        <taxon>Lentinula</taxon>
    </lineage>
</organism>
<protein>
    <submittedName>
        <fullName evidence="1">Uncharacterized protein</fullName>
    </submittedName>
</protein>
<gene>
    <name evidence="1" type="ORF">F5878DRAFT_625498</name>
</gene>
<keyword evidence="2" id="KW-1185">Reference proteome</keyword>
<proteinExistence type="predicted"/>
<comment type="caution">
    <text evidence="1">The sequence shown here is derived from an EMBL/GenBank/DDBJ whole genome shotgun (WGS) entry which is preliminary data.</text>
</comment>